<dbReference type="Proteomes" id="UP001162029">
    <property type="component" value="Unassembled WGS sequence"/>
</dbReference>
<gene>
    <name evidence="1" type="ORF">PDE001_LOCUS607</name>
</gene>
<protein>
    <recommendedName>
        <fullName evidence="3">CST complex subunit Stn1 N-terminal domain-containing protein</fullName>
    </recommendedName>
</protein>
<evidence type="ECO:0000313" key="1">
    <source>
        <dbReference type="EMBL" id="CAI5711376.1"/>
    </source>
</evidence>
<evidence type="ECO:0008006" key="3">
    <source>
        <dbReference type="Google" id="ProtNLM"/>
    </source>
</evidence>
<keyword evidence="2" id="KW-1185">Reference proteome</keyword>
<proteinExistence type="predicted"/>
<reference evidence="1" key="1">
    <citation type="submission" date="2022-12" db="EMBL/GenBank/DDBJ databases">
        <authorList>
            <person name="Webb A."/>
        </authorList>
    </citation>
    <scope>NUCLEOTIDE SEQUENCE</scope>
    <source>
        <strain evidence="1">Pd1</strain>
    </source>
</reference>
<comment type="caution">
    <text evidence="1">The sequence shown here is derived from an EMBL/GenBank/DDBJ whole genome shotgun (WGS) entry which is preliminary data.</text>
</comment>
<accession>A0AAV0T2X4</accession>
<dbReference type="Gene3D" id="3.10.129.10">
    <property type="entry name" value="Hotdog Thioesterase"/>
    <property type="match status" value="1"/>
</dbReference>
<dbReference type="EMBL" id="CANTFM010000098">
    <property type="protein sequence ID" value="CAI5711376.1"/>
    <property type="molecule type" value="Genomic_DNA"/>
</dbReference>
<name>A0AAV0T2X4_9STRA</name>
<dbReference type="AlphaFoldDB" id="A0AAV0T2X4"/>
<evidence type="ECO:0000313" key="2">
    <source>
        <dbReference type="Proteomes" id="UP001162029"/>
    </source>
</evidence>
<sequence>MQTNGNQAFVNPRDTRLAHADLIGEESRCGKLISAGPILERLDSLGLLLLKMWRAKIAHGDLVRLEGEVVSTRSSSLAIQITGTATMLKWESLSYTECHYDVALDENMQASPGLPKLMDLSDSDYVKKHQEIAKQRKELAARWRGVQEAVDSIAARIGRHAQDL</sequence>
<organism evidence="1 2">
    <name type="scientific">Peronospora destructor</name>
    <dbReference type="NCBI Taxonomy" id="86335"/>
    <lineage>
        <taxon>Eukaryota</taxon>
        <taxon>Sar</taxon>
        <taxon>Stramenopiles</taxon>
        <taxon>Oomycota</taxon>
        <taxon>Peronosporomycetes</taxon>
        <taxon>Peronosporales</taxon>
        <taxon>Peronosporaceae</taxon>
        <taxon>Peronospora</taxon>
    </lineage>
</organism>